<evidence type="ECO:0000256" key="1">
    <source>
        <dbReference type="SAM" id="MobiDB-lite"/>
    </source>
</evidence>
<name>A0ABQ9HCJ2_9NEOP</name>
<feature type="region of interest" description="Disordered" evidence="1">
    <location>
        <begin position="281"/>
        <end position="318"/>
    </location>
</feature>
<protein>
    <submittedName>
        <fullName evidence="2">Uncharacterized protein</fullName>
    </submittedName>
</protein>
<keyword evidence="3" id="KW-1185">Reference proteome</keyword>
<dbReference type="Proteomes" id="UP001159363">
    <property type="component" value="Chromosome 5"/>
</dbReference>
<accession>A0ABQ9HCJ2</accession>
<feature type="non-terminal residue" evidence="2">
    <location>
        <position position="645"/>
    </location>
</feature>
<organism evidence="2 3">
    <name type="scientific">Dryococelus australis</name>
    <dbReference type="NCBI Taxonomy" id="614101"/>
    <lineage>
        <taxon>Eukaryota</taxon>
        <taxon>Metazoa</taxon>
        <taxon>Ecdysozoa</taxon>
        <taxon>Arthropoda</taxon>
        <taxon>Hexapoda</taxon>
        <taxon>Insecta</taxon>
        <taxon>Pterygota</taxon>
        <taxon>Neoptera</taxon>
        <taxon>Polyneoptera</taxon>
        <taxon>Phasmatodea</taxon>
        <taxon>Verophasmatodea</taxon>
        <taxon>Anareolatae</taxon>
        <taxon>Phasmatidae</taxon>
        <taxon>Eurycanthinae</taxon>
        <taxon>Dryococelus</taxon>
    </lineage>
</organism>
<evidence type="ECO:0000313" key="3">
    <source>
        <dbReference type="Proteomes" id="UP001159363"/>
    </source>
</evidence>
<gene>
    <name evidence="2" type="ORF">PR048_018530</name>
</gene>
<comment type="caution">
    <text evidence="2">The sequence shown here is derived from an EMBL/GenBank/DDBJ whole genome shotgun (WGS) entry which is preliminary data.</text>
</comment>
<sequence>MWFLLIPSELLWPGVCKKKICRGSLLAPEQSELCSRISCLADVGMLLTSKVLTYSVYTFFKPNHIRCHPDVTQRRCQIVNLERAAELNKYIVDDYFQTLRTVLYELDLMDKSERIFNMKEKGVQLNLHKSPNGKLSRLYCLRERDVNHEYVDKLPQGSNVFMTAKGSMACSTLAEWLEAFLKIQASQKNRIDIHCLQILRVPLSQRTSIVLEETSGRNSNRSSVPTVFSRVWPKALSPLNIISGFRATGIFSYDPNIIPEVAFAPPALSQRLISIPERVTIPSTQARSEPRAHDDITLHDSDSLLGSLESDDDSDDPRRQFTKILRTPQTQPLAEMKCRSKSINCKAVKINRNLLPEQKQNNMKEATSNKDVRHHKRKTSSKSSTLHCHLCNENRKINVIRCKVCLRWAHDKFVGWVPDEDPEALWRHGRAKEVDVEGKTEATFEKKAREEKKCLVLSSPHPLLVLNLTSLLRQQGGLSPVTGRRCFDLTSPLPYQAGTPSSCRALIVARIKANASEPPSSTPKYPAPRPAKLRRPMATSRIPTALFLAKIIFTGLQKQQEVYARLYIRMRTARLTVRDALLVCLNNLSIFYVQGSYSKRSTRLDDEDAPERRHIAGMSVVWHENDVIGCSAESEALTPMERLIS</sequence>
<evidence type="ECO:0000313" key="2">
    <source>
        <dbReference type="EMBL" id="KAJ8882042.1"/>
    </source>
</evidence>
<feature type="compositionally biased region" description="Basic and acidic residues" evidence="1">
    <location>
        <begin position="288"/>
        <end position="302"/>
    </location>
</feature>
<reference evidence="2 3" key="1">
    <citation type="submission" date="2023-02" db="EMBL/GenBank/DDBJ databases">
        <title>LHISI_Scaffold_Assembly.</title>
        <authorList>
            <person name="Stuart O.P."/>
            <person name="Cleave R."/>
            <person name="Magrath M.J.L."/>
            <person name="Mikheyev A.S."/>
        </authorList>
    </citation>
    <scope>NUCLEOTIDE SEQUENCE [LARGE SCALE GENOMIC DNA]</scope>
    <source>
        <strain evidence="2">Daus_M_001</strain>
        <tissue evidence="2">Leg muscle</tissue>
    </source>
</reference>
<dbReference type="EMBL" id="JARBHB010000006">
    <property type="protein sequence ID" value="KAJ8882042.1"/>
    <property type="molecule type" value="Genomic_DNA"/>
</dbReference>
<proteinExistence type="predicted"/>